<dbReference type="SUPFAM" id="SSF52540">
    <property type="entry name" value="P-loop containing nucleoside triphosphate hydrolases"/>
    <property type="match status" value="1"/>
</dbReference>
<evidence type="ECO:0000313" key="3">
    <source>
        <dbReference type="EMBL" id="VAW43279.1"/>
    </source>
</evidence>
<protein>
    <recommendedName>
        <fullName evidence="2">AAA+ ATPase domain-containing protein</fullName>
    </recommendedName>
</protein>
<name>A0A3B0W1W4_9ZZZZ</name>
<sequence>MDDLLLFTNNPPIDHFTDRFGATHGHLEMAYHAALPLALTPDLLYLIWANFRLDTQGKPLNIQWVTVADLILSPLCREIRHEMYVMETAVRQELLDQMANDARFGPDYILRLGQFVQHYASQFIQSDIPSLRQYAQAQQWAAQAYTEPDRLLDSLSRQFSQAPSDAETIRLADLLNTFSEPLTLDWVPTSAETAVNYDRLHTFGDGLAKFVRGDTQTATRQLRRLLGPAREFNIGSMSLPLPTAVAQALAKQEEKIYTYRVTVKDETAVHIEQIDNNGTSLKTLTGRLTPPGITQFHIERATTKEEVREFGQFLFDILFSDETLQADFLTFYGEAFKESAFLRFELDIDNGITQDLALLPWELLCLPDNTGFGTDWLAAAPEVFFTRWRKPFRTNSEPRLLPADKPLRIALVVGDDTYPESPLNYELIWESYQSLVRRFPDQFELLPLLADFTANIIDDLLENRPHIVHFLVHPRQFSPKGREEGQILLNHKPEEFSSEWLNGDQFARALASYKPTIVMLQSNVFTRPEVLHGLQDVAAVVAESEITTVLSWQFSVSDTAVSKFIHTVFPALAQGIPLDEAVQNGRRALLREENPVAFAAPSLFSSSIVRRRPASEPAPPTPTLADEPSVLEFEDLLEQHTKEVNEDLHLATLTAVSNWLNNANAERTFILTGEQGVGKTTIAALLAQYFRGNRQPSNNLYALAEPTFASSVYFCQPSRPETLHPRSFALTIASQWASRDKNFAYLQSIIDTHADFELDELIDRLLIKPFVEIGELIDPDSIIFLVDDLEAALQHSGEITIVDVLLRMMRQLPRVRFLLTAQMQAATRSKLADIDAQFLPLGDRYDNFDTHIGQPLPDPDMRYPYSIASVSGEEEAVPTHTFAPITVLGEERLAKMGDLVSNSEDAAEIGQRLFQIIFPEQTYGIAQRSLENAISRGKEGLRLRVQFDDPALQAYPWELCHNGRSFIFNNPEQPILLTRTIGTANFKAAPPLPRPTRLLVVIAAPIDQGRADIDMQGKTILRATEKVVIGNALEVQIMRHATLGKLDNMAASYQPNIVHFISFSSSEKDGVLILENEKGRSNIVPVGEIMRILQMAPVQCVILSPIGGGETAPTQLAPQFIQEGIPTVLAEQFVLPDQPAVEFMRTFYRALLVDRLSFEESVWNGRQHLATTHREPFWSHMTLVKSLKSEENSFPLCAVDYARIGSAYISESSSYTSDLEKLEEFANLVNISYDVGSSKML</sequence>
<keyword evidence="1" id="KW-0677">Repeat</keyword>
<dbReference type="Gene3D" id="3.40.50.300">
    <property type="entry name" value="P-loop containing nucleotide triphosphate hydrolases"/>
    <property type="match status" value="1"/>
</dbReference>
<organism evidence="3">
    <name type="scientific">hydrothermal vent metagenome</name>
    <dbReference type="NCBI Taxonomy" id="652676"/>
    <lineage>
        <taxon>unclassified sequences</taxon>
        <taxon>metagenomes</taxon>
        <taxon>ecological metagenomes</taxon>
    </lineage>
</organism>
<dbReference type="SMART" id="SM00382">
    <property type="entry name" value="AAA"/>
    <property type="match status" value="1"/>
</dbReference>
<dbReference type="Pfam" id="PF24883">
    <property type="entry name" value="NPHP3_N"/>
    <property type="match status" value="1"/>
</dbReference>
<feature type="domain" description="AAA+ ATPase" evidence="2">
    <location>
        <begin position="665"/>
        <end position="842"/>
    </location>
</feature>
<gene>
    <name evidence="3" type="ORF">MNBD_CHLOROFLEXI01-350</name>
</gene>
<dbReference type="AlphaFoldDB" id="A0A3B0W1W4"/>
<reference evidence="3" key="1">
    <citation type="submission" date="2018-06" db="EMBL/GenBank/DDBJ databases">
        <authorList>
            <person name="Zhirakovskaya E."/>
        </authorList>
    </citation>
    <scope>NUCLEOTIDE SEQUENCE</scope>
</reference>
<dbReference type="Pfam" id="PF12770">
    <property type="entry name" value="CHAT"/>
    <property type="match status" value="2"/>
</dbReference>
<evidence type="ECO:0000259" key="2">
    <source>
        <dbReference type="SMART" id="SM00382"/>
    </source>
</evidence>
<dbReference type="InterPro" id="IPR027417">
    <property type="entry name" value="P-loop_NTPase"/>
</dbReference>
<dbReference type="InterPro" id="IPR056884">
    <property type="entry name" value="NPHP3-like_N"/>
</dbReference>
<dbReference type="InterPro" id="IPR003593">
    <property type="entry name" value="AAA+_ATPase"/>
</dbReference>
<accession>A0A3B0W1W4</accession>
<dbReference type="InterPro" id="IPR024983">
    <property type="entry name" value="CHAT_dom"/>
</dbReference>
<dbReference type="EMBL" id="UOEU01001055">
    <property type="protein sequence ID" value="VAW43279.1"/>
    <property type="molecule type" value="Genomic_DNA"/>
</dbReference>
<evidence type="ECO:0000256" key="1">
    <source>
        <dbReference type="ARBA" id="ARBA00022737"/>
    </source>
</evidence>
<proteinExistence type="predicted"/>